<protein>
    <submittedName>
        <fullName evidence="8">Peptidase M48</fullName>
    </submittedName>
</protein>
<dbReference type="AlphaFoldDB" id="A0A2A4CQ64"/>
<keyword evidence="9" id="KW-1185">Reference proteome</keyword>
<feature type="domain" description="Peptidase M48" evidence="7">
    <location>
        <begin position="80"/>
        <end position="241"/>
    </location>
</feature>
<evidence type="ECO:0000256" key="1">
    <source>
        <dbReference type="ARBA" id="ARBA00022670"/>
    </source>
</evidence>
<dbReference type="GO" id="GO:0051603">
    <property type="term" value="P:proteolysis involved in protein catabolic process"/>
    <property type="evidence" value="ECO:0007669"/>
    <property type="project" value="TreeGrafter"/>
</dbReference>
<evidence type="ECO:0000256" key="4">
    <source>
        <dbReference type="ARBA" id="ARBA00022833"/>
    </source>
</evidence>
<name>A0A2A4CQ64_9RHOB</name>
<evidence type="ECO:0000259" key="7">
    <source>
        <dbReference type="Pfam" id="PF01435"/>
    </source>
</evidence>
<dbReference type="InterPro" id="IPR001915">
    <property type="entry name" value="Peptidase_M48"/>
</dbReference>
<dbReference type="Proteomes" id="UP000243507">
    <property type="component" value="Unassembled WGS sequence"/>
</dbReference>
<dbReference type="PANTHER" id="PTHR22726">
    <property type="entry name" value="METALLOENDOPEPTIDASE OMA1"/>
    <property type="match status" value="1"/>
</dbReference>
<keyword evidence="4 6" id="KW-0862">Zinc</keyword>
<dbReference type="Pfam" id="PF01435">
    <property type="entry name" value="Peptidase_M48"/>
    <property type="match status" value="1"/>
</dbReference>
<evidence type="ECO:0000256" key="5">
    <source>
        <dbReference type="ARBA" id="ARBA00023049"/>
    </source>
</evidence>
<comment type="similarity">
    <text evidence="6">Belongs to the peptidase M48 family.</text>
</comment>
<dbReference type="InterPro" id="IPR051156">
    <property type="entry name" value="Mito/Outer_Membr_Metalloprot"/>
</dbReference>
<keyword evidence="2" id="KW-0479">Metal-binding</keyword>
<gene>
    <name evidence="8" type="ORF">CLN94_10175</name>
</gene>
<dbReference type="GO" id="GO:0016020">
    <property type="term" value="C:membrane"/>
    <property type="evidence" value="ECO:0007669"/>
    <property type="project" value="TreeGrafter"/>
</dbReference>
<comment type="cofactor">
    <cofactor evidence="6">
        <name>Zn(2+)</name>
        <dbReference type="ChEBI" id="CHEBI:29105"/>
    </cofactor>
    <text evidence="6">Binds 1 zinc ion per subunit.</text>
</comment>
<dbReference type="GO" id="GO:0004222">
    <property type="term" value="F:metalloendopeptidase activity"/>
    <property type="evidence" value="ECO:0007669"/>
    <property type="project" value="InterPro"/>
</dbReference>
<organism evidence="8 9">
    <name type="scientific">Pseudothioclava arenosa</name>
    <dbReference type="NCBI Taxonomy" id="1795308"/>
    <lineage>
        <taxon>Bacteria</taxon>
        <taxon>Pseudomonadati</taxon>
        <taxon>Pseudomonadota</taxon>
        <taxon>Alphaproteobacteria</taxon>
        <taxon>Rhodobacterales</taxon>
        <taxon>Paracoccaceae</taxon>
        <taxon>Pseudothioclava</taxon>
    </lineage>
</organism>
<evidence type="ECO:0000256" key="6">
    <source>
        <dbReference type="RuleBase" id="RU003983"/>
    </source>
</evidence>
<dbReference type="CDD" id="cd07324">
    <property type="entry name" value="M48C_Oma1-like"/>
    <property type="match status" value="1"/>
</dbReference>
<evidence type="ECO:0000256" key="3">
    <source>
        <dbReference type="ARBA" id="ARBA00022801"/>
    </source>
</evidence>
<dbReference type="GO" id="GO:0046872">
    <property type="term" value="F:metal ion binding"/>
    <property type="evidence" value="ECO:0007669"/>
    <property type="project" value="UniProtKB-KW"/>
</dbReference>
<evidence type="ECO:0000313" key="8">
    <source>
        <dbReference type="EMBL" id="PCD76279.1"/>
    </source>
</evidence>
<keyword evidence="5 6" id="KW-0482">Metalloprotease</keyword>
<comment type="caution">
    <text evidence="8">The sequence shown here is derived from an EMBL/GenBank/DDBJ whole genome shotgun (WGS) entry which is preliminary data.</text>
</comment>
<dbReference type="Gene3D" id="3.30.2010.10">
    <property type="entry name" value="Metalloproteases ('zincins'), catalytic domain"/>
    <property type="match status" value="1"/>
</dbReference>
<reference evidence="8 9" key="1">
    <citation type="submission" date="2017-09" db="EMBL/GenBank/DDBJ databases">
        <title>A multilocus sequence analysis scheme for characterization of bacteria in the genus Thioclava.</title>
        <authorList>
            <person name="Liu Y."/>
            <person name="Shao Z."/>
        </authorList>
    </citation>
    <scope>NUCLEOTIDE SEQUENCE [LARGE SCALE GENOMIC DNA]</scope>
    <source>
        <strain evidence="8 9">CAU 1312</strain>
    </source>
</reference>
<dbReference type="OrthoDB" id="7338723at2"/>
<evidence type="ECO:0000256" key="2">
    <source>
        <dbReference type="ARBA" id="ARBA00022723"/>
    </source>
</evidence>
<dbReference type="EMBL" id="NTJD01000007">
    <property type="protein sequence ID" value="PCD76279.1"/>
    <property type="molecule type" value="Genomic_DNA"/>
</dbReference>
<keyword evidence="3 6" id="KW-0378">Hydrolase</keyword>
<dbReference type="PANTHER" id="PTHR22726:SF1">
    <property type="entry name" value="METALLOENDOPEPTIDASE OMA1, MITOCHONDRIAL"/>
    <property type="match status" value="1"/>
</dbReference>
<sequence>MAAIGQAAYTGQKGRNLALAGLVLALLAACEAPVPGGSAPAYAPAPDLPPPEVQVENFISVARRMEPQIEAECRARTRGRNCDYQIVVDDRPDQPANAFQTEDKYGRPVVGFTLGLIAEAANRDELAFVMGHEAAHHIAGHLQSKTRDAVAGALILGVLAAAGGGDAGAISRAQDLGASVGARTYSKDYELEADELGTVITWNAGYDPLRGAQFFTRIPDPGNRFLGTHPANRLRMDVVRATVEALRAGQL</sequence>
<proteinExistence type="inferred from homology"/>
<keyword evidence="1 6" id="KW-0645">Protease</keyword>
<accession>A0A2A4CQ64</accession>
<evidence type="ECO:0000313" key="9">
    <source>
        <dbReference type="Proteomes" id="UP000243507"/>
    </source>
</evidence>